<dbReference type="PANTHER" id="PTHR38248:SF2">
    <property type="entry name" value="FUNK1 11"/>
    <property type="match status" value="1"/>
</dbReference>
<gene>
    <name evidence="3" type="ORF">ARMOST_19263</name>
</gene>
<reference evidence="4" key="1">
    <citation type="journal article" date="2017" name="Nat. Ecol. Evol.">
        <title>Genome expansion and lineage-specific genetic innovations in the forest pathogenic fungi Armillaria.</title>
        <authorList>
            <person name="Sipos G."/>
            <person name="Prasanna A.N."/>
            <person name="Walter M.C."/>
            <person name="O'Connor E."/>
            <person name="Balint B."/>
            <person name="Krizsan K."/>
            <person name="Kiss B."/>
            <person name="Hess J."/>
            <person name="Varga T."/>
            <person name="Slot J."/>
            <person name="Riley R."/>
            <person name="Boka B."/>
            <person name="Rigling D."/>
            <person name="Barry K."/>
            <person name="Lee J."/>
            <person name="Mihaltcheva S."/>
            <person name="LaButti K."/>
            <person name="Lipzen A."/>
            <person name="Waldron R."/>
            <person name="Moloney N.M."/>
            <person name="Sperisen C."/>
            <person name="Kredics L."/>
            <person name="Vagvoelgyi C."/>
            <person name="Patrignani A."/>
            <person name="Fitzpatrick D."/>
            <person name="Nagy I."/>
            <person name="Doyle S."/>
            <person name="Anderson J.B."/>
            <person name="Grigoriev I.V."/>
            <person name="Gueldener U."/>
            <person name="Muensterkoetter M."/>
            <person name="Nagy L.G."/>
        </authorList>
    </citation>
    <scope>NUCLEOTIDE SEQUENCE [LARGE SCALE GENOMIC DNA]</scope>
    <source>
        <strain evidence="4">C18/9</strain>
    </source>
</reference>
<evidence type="ECO:0000256" key="1">
    <source>
        <dbReference type="SAM" id="MobiDB-lite"/>
    </source>
</evidence>
<organism evidence="3 4">
    <name type="scientific">Armillaria ostoyae</name>
    <name type="common">Armillaria root rot fungus</name>
    <dbReference type="NCBI Taxonomy" id="47428"/>
    <lineage>
        <taxon>Eukaryota</taxon>
        <taxon>Fungi</taxon>
        <taxon>Dikarya</taxon>
        <taxon>Basidiomycota</taxon>
        <taxon>Agaricomycotina</taxon>
        <taxon>Agaricomycetes</taxon>
        <taxon>Agaricomycetidae</taxon>
        <taxon>Agaricales</taxon>
        <taxon>Marasmiineae</taxon>
        <taxon>Physalacriaceae</taxon>
        <taxon>Armillaria</taxon>
    </lineage>
</organism>
<dbReference type="Pfam" id="PF17667">
    <property type="entry name" value="Pkinase_fungal"/>
    <property type="match status" value="1"/>
</dbReference>
<evidence type="ECO:0000313" key="4">
    <source>
        <dbReference type="Proteomes" id="UP000219338"/>
    </source>
</evidence>
<dbReference type="STRING" id="47428.A0A284S421"/>
<evidence type="ECO:0000313" key="3">
    <source>
        <dbReference type="EMBL" id="SJL15758.1"/>
    </source>
</evidence>
<dbReference type="InterPro" id="IPR011009">
    <property type="entry name" value="Kinase-like_dom_sf"/>
</dbReference>
<dbReference type="OMA" id="DSWRDAN"/>
<proteinExistence type="predicted"/>
<accession>A0A284S421</accession>
<feature type="compositionally biased region" description="Basic and acidic residues" evidence="1">
    <location>
        <begin position="667"/>
        <end position="688"/>
    </location>
</feature>
<evidence type="ECO:0000259" key="2">
    <source>
        <dbReference type="Pfam" id="PF17667"/>
    </source>
</evidence>
<feature type="domain" description="Fungal-type protein kinase" evidence="2">
    <location>
        <begin position="190"/>
        <end position="536"/>
    </location>
</feature>
<name>A0A284S421_ARMOS</name>
<feature type="region of interest" description="Disordered" evidence="1">
    <location>
        <begin position="664"/>
        <end position="702"/>
    </location>
</feature>
<dbReference type="PANTHER" id="PTHR38248">
    <property type="entry name" value="FUNK1 6"/>
    <property type="match status" value="1"/>
</dbReference>
<sequence>MARSNTHNLVSGPTPATTGGSPIKRQTYNQYTAVKATATQKRHDRSKEMDSHWIGPMPIDFFLQNLMGSGGKFKPSSPDHLHNIFQSIQSPGNYGNEKKYADAVASAVEAVASELIPGLKLVLGEERKDANSATNTVTDAFVYASDVDTSSSPTQWNKAELWLEFKKIASFHGFKDDKKAEWVSQTLSSSNYRGQLAGYAGVTMNAQHRRHLFTLSLGPDGVRFFKWERTYTVVSRAFNLSKEGKYLVEFLYRFSKLTDVRRGKDDTVTLATEAEIALAKALLKPWIHADDPDQRLFVKIRVPFGDSEREVIAGPAIAAPQSVPGRATLGLPVYDVKTKSLMFLKDSWRDANLPQESEILQILNTAGVCNVPTFVCGGVVSGQTTTTHEYLDEDWNLGSRLEITCIRVHQRTLTEEVGHPLKTFKSSRQLTRVVYEAFLGHEEAFTKCKILHRDISGGNILIVYDKKAPDDKDDGGGRGLLNDWDMALREDQLAQAARQAERTGTWHFMSIGLLRDRKKQHLPQDDFESFIYVMLYHGLRYLRHSKVGPGLRDTIASIFDDAIDNGDGTWSGGSGKASVTLEDKGHLGVNFRFDCGPINEWIEEALLAIGEWRTYSTQQEASRKSSLIPGRPVAQAIDLATVVFRDHNDLKLLWKGALRMDGWPSNDEAKYQLEPKGTKRTHQDDAQPPKKKQKSERSGAPA</sequence>
<keyword evidence="4" id="KW-1185">Reference proteome</keyword>
<dbReference type="Proteomes" id="UP000219338">
    <property type="component" value="Unassembled WGS sequence"/>
</dbReference>
<dbReference type="SUPFAM" id="SSF56112">
    <property type="entry name" value="Protein kinase-like (PK-like)"/>
    <property type="match status" value="1"/>
</dbReference>
<dbReference type="AlphaFoldDB" id="A0A284S421"/>
<dbReference type="EMBL" id="FUEG01000030">
    <property type="protein sequence ID" value="SJL15758.1"/>
    <property type="molecule type" value="Genomic_DNA"/>
</dbReference>
<dbReference type="InterPro" id="IPR040976">
    <property type="entry name" value="Pkinase_fungal"/>
</dbReference>
<dbReference type="Gene3D" id="1.10.510.10">
    <property type="entry name" value="Transferase(Phosphotransferase) domain 1"/>
    <property type="match status" value="1"/>
</dbReference>
<feature type="region of interest" description="Disordered" evidence="1">
    <location>
        <begin position="1"/>
        <end position="26"/>
    </location>
</feature>
<dbReference type="OrthoDB" id="5592585at2759"/>
<protein>
    <recommendedName>
        <fullName evidence="2">Fungal-type protein kinase domain-containing protein</fullName>
    </recommendedName>
</protein>